<protein>
    <recommendedName>
        <fullName evidence="3">HTH DNA binding domain-containing protein</fullName>
    </recommendedName>
</protein>
<reference evidence="1 2" key="1">
    <citation type="journal article" date="2013" name="Biodegradation">
        <title>Occurrence of 4-tert-butylphenol (4-t-BP) biodegradation in an aquatic sample caused by the presence of Spirodela polyrrhiza and isolation of a 4-t-BP-utilizing bacterium.</title>
        <authorList>
            <person name="Ogata Y."/>
            <person name="Toyama T."/>
            <person name="Yu N."/>
            <person name="Wang X."/>
            <person name="Sei K."/>
            <person name="Ike M."/>
        </authorList>
    </citation>
    <scope>NUCLEOTIDE SEQUENCE [LARGE SCALE GENOMIC DNA]</scope>
    <source>
        <strain evidence="1 2">OMI</strain>
    </source>
</reference>
<evidence type="ECO:0008006" key="3">
    <source>
        <dbReference type="Google" id="ProtNLM"/>
    </source>
</evidence>
<dbReference type="AlphaFoldDB" id="A0A292Z904"/>
<accession>A0A292Z904</accession>
<gene>
    <name evidence="1" type="ORF">SFOMI_0085</name>
</gene>
<organism evidence="1 2">
    <name type="scientific">Sphingobium fuliginis (strain ATCC 27551)</name>
    <dbReference type="NCBI Taxonomy" id="336203"/>
    <lineage>
        <taxon>Bacteria</taxon>
        <taxon>Pseudomonadati</taxon>
        <taxon>Pseudomonadota</taxon>
        <taxon>Alphaproteobacteria</taxon>
        <taxon>Sphingomonadales</taxon>
        <taxon>Sphingomonadaceae</taxon>
        <taxon>Sphingobium</taxon>
    </lineage>
</organism>
<dbReference type="Proteomes" id="UP000221538">
    <property type="component" value="Unassembled WGS sequence"/>
</dbReference>
<sequence>MAPAERLLARFMTIPPPLPSPSLMVCYAEAQAALARLEERLRLSPVRQPLRARIALSERQALAAIDMADLPEEAVVIDGRGRLTTSVYDLTHWKHAIGMPITLNALVTDASALLEWFGMDMTQPRQNALGHREAWELTSAVEAWSKACKALPPSPALVHSGRIAALWRQHSPLGRGDVVASLLVGDRWGPGRWKGSQGGLTALGLKLAGGRWKVARDTELDRLWLDAIAAGANAHLQIEVQLRGFARRARMHLAVRRRPGRLKDLLSFAMARPAITSGEVARHLGLTSAGAIKLLLTAELEGLLVERTGQASYRSYMVPLSGPKAVPRTHRPASADIFELTIWDDESDDTGAPEPLRAAKEVRSGANYPRDLTPSQQGLNGDLGALRRLFSLHREESLPFPALPFFRADQLQIVRRPMAARLRP</sequence>
<comment type="caution">
    <text evidence="1">The sequence shown here is derived from an EMBL/GenBank/DDBJ whole genome shotgun (WGS) entry which is preliminary data.</text>
</comment>
<name>A0A292Z904_SPHSA</name>
<dbReference type="EMBL" id="BEWI01000027">
    <property type="protein sequence ID" value="GAY19566.1"/>
    <property type="molecule type" value="Genomic_DNA"/>
</dbReference>
<proteinExistence type="predicted"/>
<evidence type="ECO:0000313" key="1">
    <source>
        <dbReference type="EMBL" id="GAY19566.1"/>
    </source>
</evidence>
<evidence type="ECO:0000313" key="2">
    <source>
        <dbReference type="Proteomes" id="UP000221538"/>
    </source>
</evidence>
<reference evidence="1 2" key="2">
    <citation type="journal article" date="2013" name="Environ. Sci. Technol.">
        <title>The 4-tert-butylphenol-utilizing bacterium Sphingobium fuliginis OMI can degrade bisphenols via phenolic ring hydroxylation and meta-cleavage pathway.</title>
        <authorList>
            <person name="Ogata Y."/>
            <person name="Goda S."/>
            <person name="Toyama T."/>
            <person name="Sei K."/>
            <person name="Ike M."/>
        </authorList>
    </citation>
    <scope>NUCLEOTIDE SEQUENCE [LARGE SCALE GENOMIC DNA]</scope>
    <source>
        <strain evidence="1 2">OMI</strain>
    </source>
</reference>